<dbReference type="InterPro" id="IPR008457">
    <property type="entry name" value="Cu-R_CopD_dom"/>
</dbReference>
<feature type="transmembrane region" description="Helical" evidence="1">
    <location>
        <begin position="123"/>
        <end position="141"/>
    </location>
</feature>
<organism evidence="3">
    <name type="scientific">Pseudomonas saudimassiliensis</name>
    <dbReference type="NCBI Taxonomy" id="1461581"/>
    <lineage>
        <taxon>Bacteria</taxon>
        <taxon>Pseudomonadati</taxon>
        <taxon>Pseudomonadota</taxon>
        <taxon>Gammaproteobacteria</taxon>
        <taxon>Pseudomonadales</taxon>
        <taxon>Pseudomonadaceae</taxon>
        <taxon>Pseudomonas</taxon>
    </lineage>
</organism>
<protein>
    <submittedName>
        <fullName evidence="3">Putative copper export protein</fullName>
    </submittedName>
</protein>
<dbReference type="EMBL" id="LM997413">
    <property type="protein sequence ID" value="CEA05402.1"/>
    <property type="molecule type" value="Genomic_DNA"/>
</dbReference>
<evidence type="ECO:0000259" key="2">
    <source>
        <dbReference type="Pfam" id="PF05425"/>
    </source>
</evidence>
<keyword evidence="1" id="KW-0472">Membrane</keyword>
<keyword evidence="1" id="KW-1133">Transmembrane helix</keyword>
<dbReference type="Pfam" id="PF05425">
    <property type="entry name" value="CopD"/>
    <property type="match status" value="1"/>
</dbReference>
<dbReference type="PATRIC" id="fig|1461581.3.peg.2032"/>
<proteinExistence type="predicted"/>
<feature type="domain" description="Copper resistance protein D" evidence="2">
    <location>
        <begin position="45"/>
        <end position="139"/>
    </location>
</feature>
<name>A0A078MJ05_9PSED</name>
<gene>
    <name evidence="3" type="ORF">BN1049_02061</name>
</gene>
<evidence type="ECO:0000313" key="3">
    <source>
        <dbReference type="EMBL" id="CEA05402.1"/>
    </source>
</evidence>
<evidence type="ECO:0000256" key="1">
    <source>
        <dbReference type="SAM" id="Phobius"/>
    </source>
</evidence>
<keyword evidence="1" id="KW-0812">Transmembrane</keyword>
<feature type="transmembrane region" description="Helical" evidence="1">
    <location>
        <begin position="82"/>
        <end position="102"/>
    </location>
</feature>
<dbReference type="OrthoDB" id="1162754at2"/>
<dbReference type="GO" id="GO:0016020">
    <property type="term" value="C:membrane"/>
    <property type="evidence" value="ECO:0007669"/>
    <property type="project" value="InterPro"/>
</dbReference>
<accession>A0A078MJ05</accession>
<reference evidence="3" key="1">
    <citation type="submission" date="2014-07" db="EMBL/GenBank/DDBJ databases">
        <authorList>
            <person name="Urmite Genomes Urmite Genomes"/>
        </authorList>
    </citation>
    <scope>NUCLEOTIDE SEQUENCE</scope>
    <source>
        <strain evidence="3">12M76_air</strain>
    </source>
</reference>
<dbReference type="RefSeq" id="WP_044499744.1">
    <property type="nucleotide sequence ID" value="NZ_LK391969.1"/>
</dbReference>
<feature type="transmembrane region" description="Helical" evidence="1">
    <location>
        <begin position="6"/>
        <end position="29"/>
    </location>
</feature>
<dbReference type="EMBL" id="LK391969">
    <property type="protein sequence ID" value="CEF27116.1"/>
    <property type="molecule type" value="Genomic_DNA"/>
</dbReference>
<sequence>MYKYVLVLHIVSATLWTGGHLVLALALLPRILRERSLADLLAFEGAYEKWGMAALATQVVTGLWLAHTLIPDVSAWFAGDNFVTRLILMKLTLLALTLAIALDARIRVIPNLTADTLPVMARRIRLITLLGVAFVVVGTTFRTGPWL</sequence>
<dbReference type="AlphaFoldDB" id="A0A078MJ05"/>